<dbReference type="AlphaFoldDB" id="A0A8R1TTS2"/>
<protein>
    <recommendedName>
        <fullName evidence="8">SCP domain-containing protein</fullName>
    </recommendedName>
</protein>
<dbReference type="OMA" id="NIPCGAS"/>
<evidence type="ECO:0000256" key="5">
    <source>
        <dbReference type="SAM" id="SignalP"/>
    </source>
</evidence>
<dbReference type="GO" id="GO:0006979">
    <property type="term" value="P:response to oxidative stress"/>
    <property type="evidence" value="ECO:0007669"/>
    <property type="project" value="InterPro"/>
</dbReference>
<dbReference type="Pfam" id="PF03098">
    <property type="entry name" value="An_peroxidase"/>
    <property type="match status" value="1"/>
</dbReference>
<dbReference type="InterPro" id="IPR037120">
    <property type="entry name" value="Haem_peroxidase_sf_animal"/>
</dbReference>
<evidence type="ECO:0008006" key="8">
    <source>
        <dbReference type="Google" id="ProtNLM"/>
    </source>
</evidence>
<dbReference type="InterPro" id="IPR019791">
    <property type="entry name" value="Haem_peroxidase_animal"/>
</dbReference>
<dbReference type="EnsemblMetazoa" id="OVOC4086.1">
    <property type="protein sequence ID" value="OVOC4086.1"/>
    <property type="gene ID" value="WBGene00240895"/>
</dbReference>
<dbReference type="PANTHER" id="PTHR11475">
    <property type="entry name" value="OXIDASE/PEROXIDASE"/>
    <property type="match status" value="1"/>
</dbReference>
<organism evidence="6 7">
    <name type="scientific">Onchocerca volvulus</name>
    <dbReference type="NCBI Taxonomy" id="6282"/>
    <lineage>
        <taxon>Eukaryota</taxon>
        <taxon>Metazoa</taxon>
        <taxon>Ecdysozoa</taxon>
        <taxon>Nematoda</taxon>
        <taxon>Chromadorea</taxon>
        <taxon>Rhabditida</taxon>
        <taxon>Spirurina</taxon>
        <taxon>Spiruromorpha</taxon>
        <taxon>Filarioidea</taxon>
        <taxon>Onchocercidae</taxon>
        <taxon>Onchocerca</taxon>
    </lineage>
</organism>
<sequence length="322" mass="36741">MILLFILLHVLLNNVIIVNGNDIHARQRRSNIPCGASFTPCSRSTLPFDVASNGVSNDEVQTQRNSFETKEIERHTDINKLINRQNIIRAIQEARNEIDKLFNQTEIEIFERTNVQNGQLSEITWNAINKIEPYSKKLSYSSQVSIAATEKFYDSGLTSEQIYHGLPLMDLRNTIMTNICPVNLVTECPSTKYRTYSGHCNNVNNPLWGASSEPMQRFLKPIYADKISKPRVSINGLSLPSARKISHNLITEPIDRHTLCSMMIAEWAMFIYEDIAHAGITTLYKGNQSKPLLCCNQKYIHPECYSIEVDEDDTTYSSNIYR</sequence>
<evidence type="ECO:0000256" key="4">
    <source>
        <dbReference type="ARBA" id="ARBA00023180"/>
    </source>
</evidence>
<dbReference type="GO" id="GO:0005576">
    <property type="term" value="C:extracellular region"/>
    <property type="evidence" value="ECO:0007669"/>
    <property type="project" value="UniProtKB-SubCell"/>
</dbReference>
<reference evidence="6" key="2">
    <citation type="submission" date="2022-06" db="UniProtKB">
        <authorList>
            <consortium name="EnsemblMetazoa"/>
        </authorList>
    </citation>
    <scope>IDENTIFICATION</scope>
</reference>
<feature type="signal peptide" evidence="5">
    <location>
        <begin position="1"/>
        <end position="20"/>
    </location>
</feature>
<evidence type="ECO:0000256" key="3">
    <source>
        <dbReference type="ARBA" id="ARBA00022559"/>
    </source>
</evidence>
<keyword evidence="3" id="KW-0560">Oxidoreductase</keyword>
<keyword evidence="4" id="KW-0325">Glycoprotein</keyword>
<dbReference type="PANTHER" id="PTHR11475:SF4">
    <property type="entry name" value="CHORION PEROXIDASE"/>
    <property type="match status" value="1"/>
</dbReference>
<keyword evidence="5" id="KW-0732">Signal</keyword>
<feature type="chain" id="PRO_5035900790" description="SCP domain-containing protein" evidence="5">
    <location>
        <begin position="21"/>
        <end position="322"/>
    </location>
</feature>
<dbReference type="EMBL" id="CMVM020000124">
    <property type="status" value="NOT_ANNOTATED_CDS"/>
    <property type="molecule type" value="Genomic_DNA"/>
</dbReference>
<keyword evidence="2" id="KW-0964">Secreted</keyword>
<name>A0A8R1TTS2_ONCVO</name>
<evidence type="ECO:0000313" key="6">
    <source>
        <dbReference type="EnsemblMetazoa" id="OVOC4086.1"/>
    </source>
</evidence>
<proteinExistence type="predicted"/>
<dbReference type="PROSITE" id="PS50292">
    <property type="entry name" value="PEROXIDASE_3"/>
    <property type="match status" value="1"/>
</dbReference>
<accession>A0A8R1TTS2</accession>
<evidence type="ECO:0000256" key="2">
    <source>
        <dbReference type="ARBA" id="ARBA00022525"/>
    </source>
</evidence>
<comment type="subcellular location">
    <subcellularLocation>
        <location evidence="1">Secreted</location>
    </subcellularLocation>
</comment>
<dbReference type="InterPro" id="IPR010255">
    <property type="entry name" value="Haem_peroxidase_sf"/>
</dbReference>
<dbReference type="Proteomes" id="UP000024404">
    <property type="component" value="Unassembled WGS sequence"/>
</dbReference>
<keyword evidence="7" id="KW-1185">Reference proteome</keyword>
<dbReference type="GO" id="GO:0004601">
    <property type="term" value="F:peroxidase activity"/>
    <property type="evidence" value="ECO:0007669"/>
    <property type="project" value="UniProtKB-KW"/>
</dbReference>
<evidence type="ECO:0000313" key="7">
    <source>
        <dbReference type="Proteomes" id="UP000024404"/>
    </source>
</evidence>
<keyword evidence="3" id="KW-0575">Peroxidase</keyword>
<dbReference type="Gene3D" id="1.10.640.10">
    <property type="entry name" value="Haem peroxidase domain superfamily, animal type"/>
    <property type="match status" value="1"/>
</dbReference>
<reference evidence="7" key="1">
    <citation type="submission" date="2013-10" db="EMBL/GenBank/DDBJ databases">
        <title>Genome sequencing of Onchocerca volvulus.</title>
        <authorList>
            <person name="Cotton J."/>
            <person name="Tsai J."/>
            <person name="Stanley E."/>
            <person name="Tracey A."/>
            <person name="Holroyd N."/>
            <person name="Lustigman S."/>
            <person name="Berriman M."/>
        </authorList>
    </citation>
    <scope>NUCLEOTIDE SEQUENCE</scope>
</reference>
<dbReference type="GO" id="GO:0020037">
    <property type="term" value="F:heme binding"/>
    <property type="evidence" value="ECO:0007669"/>
    <property type="project" value="InterPro"/>
</dbReference>
<evidence type="ECO:0000256" key="1">
    <source>
        <dbReference type="ARBA" id="ARBA00004613"/>
    </source>
</evidence>
<dbReference type="SUPFAM" id="SSF48113">
    <property type="entry name" value="Heme-dependent peroxidases"/>
    <property type="match status" value="1"/>
</dbReference>